<feature type="region of interest" description="Disordered" evidence="1">
    <location>
        <begin position="1"/>
        <end position="114"/>
    </location>
</feature>
<organism evidence="3 4">
    <name type="scientific">Rhodotorula diobovata</name>
    <dbReference type="NCBI Taxonomy" id="5288"/>
    <lineage>
        <taxon>Eukaryota</taxon>
        <taxon>Fungi</taxon>
        <taxon>Dikarya</taxon>
        <taxon>Basidiomycota</taxon>
        <taxon>Pucciniomycotina</taxon>
        <taxon>Microbotryomycetes</taxon>
        <taxon>Sporidiobolales</taxon>
        <taxon>Sporidiobolaceae</taxon>
        <taxon>Rhodotorula</taxon>
    </lineage>
</organism>
<feature type="domain" description="FCP1 homology" evidence="2">
    <location>
        <begin position="405"/>
        <end position="563"/>
    </location>
</feature>
<accession>A0A5C5FNU0</accession>
<dbReference type="InterPro" id="IPR023214">
    <property type="entry name" value="HAD_sf"/>
</dbReference>
<evidence type="ECO:0000256" key="1">
    <source>
        <dbReference type="SAM" id="MobiDB-lite"/>
    </source>
</evidence>
<reference evidence="3 4" key="1">
    <citation type="submission" date="2019-03" db="EMBL/GenBank/DDBJ databases">
        <title>Rhodosporidium diobovatum UCD-FST 08-225 genome sequencing, assembly, and annotation.</title>
        <authorList>
            <person name="Fakankun I.U."/>
            <person name="Fristensky B."/>
            <person name="Levin D.B."/>
        </authorList>
    </citation>
    <scope>NUCLEOTIDE SEQUENCE [LARGE SCALE GENOMIC DNA]</scope>
    <source>
        <strain evidence="3 4">UCD-FST 08-225</strain>
    </source>
</reference>
<dbReference type="Gene3D" id="3.40.50.1000">
    <property type="entry name" value="HAD superfamily/HAD-like"/>
    <property type="match status" value="1"/>
</dbReference>
<dbReference type="SMART" id="SM00577">
    <property type="entry name" value="CPDc"/>
    <property type="match status" value="1"/>
</dbReference>
<dbReference type="NCBIfam" id="TIGR02251">
    <property type="entry name" value="HIF-SF_euk"/>
    <property type="match status" value="1"/>
</dbReference>
<dbReference type="GO" id="GO:0009651">
    <property type="term" value="P:response to salt stress"/>
    <property type="evidence" value="ECO:0007669"/>
    <property type="project" value="UniProtKB-ARBA"/>
</dbReference>
<protein>
    <submittedName>
        <fullName evidence="3">NIF-domain-containing protein</fullName>
    </submittedName>
</protein>
<dbReference type="GO" id="GO:0016791">
    <property type="term" value="F:phosphatase activity"/>
    <property type="evidence" value="ECO:0007669"/>
    <property type="project" value="InterPro"/>
</dbReference>
<dbReference type="CDD" id="cd07521">
    <property type="entry name" value="HAD_FCP1-like"/>
    <property type="match status" value="1"/>
</dbReference>
<dbReference type="EMBL" id="SOZI01000163">
    <property type="protein sequence ID" value="TNY17992.1"/>
    <property type="molecule type" value="Genomic_DNA"/>
</dbReference>
<dbReference type="GO" id="GO:0034198">
    <property type="term" value="P:cellular response to amino acid starvation"/>
    <property type="evidence" value="ECO:0007669"/>
    <property type="project" value="UniProtKB-ARBA"/>
</dbReference>
<feature type="compositionally biased region" description="Low complexity" evidence="1">
    <location>
        <begin position="18"/>
        <end position="36"/>
    </location>
</feature>
<feature type="region of interest" description="Disordered" evidence="1">
    <location>
        <begin position="128"/>
        <end position="381"/>
    </location>
</feature>
<dbReference type="FunFam" id="3.40.50.1000:FF:000043">
    <property type="entry name" value="General stress response phosphoprotein phosphatase Psr1/2"/>
    <property type="match status" value="1"/>
</dbReference>
<comment type="caution">
    <text evidence="3">The sequence shown here is derived from an EMBL/GenBank/DDBJ whole genome shotgun (WGS) entry which is preliminary data.</text>
</comment>
<dbReference type="InterPro" id="IPR011948">
    <property type="entry name" value="Dullard_phosphatase"/>
</dbReference>
<dbReference type="Pfam" id="PF03031">
    <property type="entry name" value="NIF"/>
    <property type="match status" value="1"/>
</dbReference>
<gene>
    <name evidence="3" type="ORF">DMC30DRAFT_412541</name>
</gene>
<sequence length="594" mass="60709">MTNTEAGSAAPVSSVERPTATTSTTTASAPTGDTTAVDASKRSSVADQFVSAQTGDSSGAQPATAPTSTSTTLPSTSTATKPAATPTTPAPASRSTPASAPRTQAPSLKKKQRKGGFASLFACLPCFGSTGHDDSPANPGASSRPTAAATRVGEQEKRNATEKPASDSNDTSTSSKEKDAAATPAATAAPTATTTATAADEKASSAAPVEPASAITPTQTEPLVAASSGDTAAAQLAPPPTSSPTQRGVMLSQEETEGVTSGAVVPPGQAPTGALAVAAATAAAGAAAGASASGAKSKRKRSGKHADGGGGGGNATDGIITSVPEPGAPAGGRAALFASPGPNGGDETSSEDVTSDEDVSEEDEEDEEEEEEEDEEAGLIARGGVGIPIGEDGLPHPLLDELSEDLKGRKCLVLDLDETLVHSSFKMVHQADYVVPVEIENQFHNVYVIKRPGVDAFLKAMGDIYEVVVFTASLSKYADPVLDQLDVHRVVKHRLFRESCYNNKGNYVKDLSQLGRPISECIIIDNSPASYVFHPNNAVPISSWFNDPHDTELTDLVPFLADLGTVDDVRSVLDANLYPPTATDAQTDSVFQQL</sequence>
<dbReference type="Proteomes" id="UP000311382">
    <property type="component" value="Unassembled WGS sequence"/>
</dbReference>
<feature type="compositionally biased region" description="Low complexity" evidence="1">
    <location>
        <begin position="57"/>
        <end position="101"/>
    </location>
</feature>
<dbReference type="InterPro" id="IPR050365">
    <property type="entry name" value="TIM50"/>
</dbReference>
<dbReference type="STRING" id="5288.A0A5C5FNU0"/>
<dbReference type="InterPro" id="IPR004274">
    <property type="entry name" value="FCP1_dom"/>
</dbReference>
<dbReference type="GO" id="GO:0045944">
    <property type="term" value="P:positive regulation of transcription by RNA polymerase II"/>
    <property type="evidence" value="ECO:0007669"/>
    <property type="project" value="UniProtKB-ARBA"/>
</dbReference>
<dbReference type="PANTHER" id="PTHR12210">
    <property type="entry name" value="DULLARD PROTEIN PHOSPHATASE"/>
    <property type="match status" value="1"/>
</dbReference>
<dbReference type="InterPro" id="IPR036412">
    <property type="entry name" value="HAD-like_sf"/>
</dbReference>
<dbReference type="GO" id="GO:1904262">
    <property type="term" value="P:negative regulation of TORC1 signaling"/>
    <property type="evidence" value="ECO:0007669"/>
    <property type="project" value="UniProtKB-ARBA"/>
</dbReference>
<feature type="compositionally biased region" description="Polar residues" evidence="1">
    <location>
        <begin position="42"/>
        <end position="56"/>
    </location>
</feature>
<proteinExistence type="predicted"/>
<dbReference type="AlphaFoldDB" id="A0A5C5FNU0"/>
<dbReference type="OrthoDB" id="277011at2759"/>
<keyword evidence="4" id="KW-1185">Reference proteome</keyword>
<evidence type="ECO:0000313" key="3">
    <source>
        <dbReference type="EMBL" id="TNY17992.1"/>
    </source>
</evidence>
<dbReference type="SUPFAM" id="SSF56784">
    <property type="entry name" value="HAD-like"/>
    <property type="match status" value="1"/>
</dbReference>
<feature type="compositionally biased region" description="Low complexity" evidence="1">
    <location>
        <begin position="181"/>
        <end position="214"/>
    </location>
</feature>
<name>A0A5C5FNU0_9BASI</name>
<evidence type="ECO:0000313" key="4">
    <source>
        <dbReference type="Proteomes" id="UP000311382"/>
    </source>
</evidence>
<feature type="compositionally biased region" description="Acidic residues" evidence="1">
    <location>
        <begin position="348"/>
        <end position="377"/>
    </location>
</feature>
<dbReference type="PROSITE" id="PS50969">
    <property type="entry name" value="FCP1"/>
    <property type="match status" value="1"/>
</dbReference>
<feature type="compositionally biased region" description="Low complexity" evidence="1">
    <location>
        <begin position="274"/>
        <end position="295"/>
    </location>
</feature>
<evidence type="ECO:0000259" key="2">
    <source>
        <dbReference type="PROSITE" id="PS50969"/>
    </source>
</evidence>
<feature type="compositionally biased region" description="Basic and acidic residues" evidence="1">
    <location>
        <begin position="153"/>
        <end position="165"/>
    </location>
</feature>